<evidence type="ECO:0000313" key="2">
    <source>
        <dbReference type="Proteomes" id="UP000298061"/>
    </source>
</evidence>
<dbReference type="Proteomes" id="UP000298061">
    <property type="component" value="Unassembled WGS sequence"/>
</dbReference>
<keyword evidence="2" id="KW-1185">Reference proteome</keyword>
<evidence type="ECO:0000313" key="1">
    <source>
        <dbReference type="EMBL" id="TFY76180.1"/>
    </source>
</evidence>
<dbReference type="OrthoDB" id="3258324at2759"/>
<proteinExistence type="predicted"/>
<dbReference type="AlphaFoldDB" id="A0A4Y9ZPK2"/>
<gene>
    <name evidence="1" type="ORF">EWM64_g7832</name>
</gene>
<name>A0A4Y9ZPK2_9AGAM</name>
<sequence>MFPDPLDTSGETSFLDGTNLHLPAYYTSMRFKTNLSLVSKRWNALVKTYQYEFVWISRAVQAKALAHTLLLEFVEGMGSSGRFIRRLHIETPVLERCAPADLHVILEYSPQLAIYTDHQSIQRNRNLGLQMDGQEAMLIFWDKIISDDIKKELRQLEILVAQGCIGLRPTLLAALMSVAVIFTAPPVPVHIHHLPQRAYAFFFDMTSRDRKPRQRNPTLPPGDPSRQQLAKILARTKPSKAKVDVLELEELQLRQNEGGVVVVRRRRECLADDYGR</sequence>
<accession>A0A4Y9ZPK2</accession>
<dbReference type="EMBL" id="SFCI01001292">
    <property type="protein sequence ID" value="TFY76180.1"/>
    <property type="molecule type" value="Genomic_DNA"/>
</dbReference>
<organism evidence="1 2">
    <name type="scientific">Hericium alpestre</name>
    <dbReference type="NCBI Taxonomy" id="135208"/>
    <lineage>
        <taxon>Eukaryota</taxon>
        <taxon>Fungi</taxon>
        <taxon>Dikarya</taxon>
        <taxon>Basidiomycota</taxon>
        <taxon>Agaricomycotina</taxon>
        <taxon>Agaricomycetes</taxon>
        <taxon>Russulales</taxon>
        <taxon>Hericiaceae</taxon>
        <taxon>Hericium</taxon>
    </lineage>
</organism>
<protein>
    <recommendedName>
        <fullName evidence="3">F-box domain-containing protein</fullName>
    </recommendedName>
</protein>
<evidence type="ECO:0008006" key="3">
    <source>
        <dbReference type="Google" id="ProtNLM"/>
    </source>
</evidence>
<comment type="caution">
    <text evidence="1">The sequence shown here is derived from an EMBL/GenBank/DDBJ whole genome shotgun (WGS) entry which is preliminary data.</text>
</comment>
<reference evidence="1 2" key="1">
    <citation type="submission" date="2019-02" db="EMBL/GenBank/DDBJ databases">
        <title>Genome sequencing of the rare red list fungi Hericium alpestre (H. flagellum).</title>
        <authorList>
            <person name="Buettner E."/>
            <person name="Kellner H."/>
        </authorList>
    </citation>
    <scope>NUCLEOTIDE SEQUENCE [LARGE SCALE GENOMIC DNA]</scope>
    <source>
        <strain evidence="1 2">DSM 108284</strain>
    </source>
</reference>